<evidence type="ECO:0000313" key="1">
    <source>
        <dbReference type="EMBL" id="TXD67971.1"/>
    </source>
</evidence>
<reference evidence="1 2" key="1">
    <citation type="submission" date="2019-08" db="EMBL/GenBank/DDBJ databases">
        <title>Genome of Aequorivita lipolytica Y10-2 (type strain).</title>
        <authorList>
            <person name="Bowman J.P."/>
        </authorList>
    </citation>
    <scope>NUCLEOTIDE SEQUENCE [LARGE SCALE GENOMIC DNA]</scope>
    <source>
        <strain evidence="1 2">Y10-2</strain>
    </source>
</reference>
<keyword evidence="2" id="KW-1185">Reference proteome</keyword>
<dbReference type="AlphaFoldDB" id="A0A5C6YLL5"/>
<protein>
    <submittedName>
        <fullName evidence="1">Uncharacterized protein</fullName>
    </submittedName>
</protein>
<dbReference type="RefSeq" id="WP_111816082.1">
    <property type="nucleotide sequence ID" value="NZ_CBCRZQ010000005.1"/>
</dbReference>
<evidence type="ECO:0000313" key="2">
    <source>
        <dbReference type="Proteomes" id="UP000321945"/>
    </source>
</evidence>
<accession>A0A5C6YLL5</accession>
<proteinExistence type="predicted"/>
<comment type="caution">
    <text evidence="1">The sequence shown here is derived from an EMBL/GenBank/DDBJ whole genome shotgun (WGS) entry which is preliminary data.</text>
</comment>
<dbReference type="OrthoDB" id="663527at2"/>
<dbReference type="EMBL" id="VORU01000018">
    <property type="protein sequence ID" value="TXD67971.1"/>
    <property type="molecule type" value="Genomic_DNA"/>
</dbReference>
<sequence length="165" mass="18586">MIKKIIVAILIVFAFKGCTKDDICPPDTATTAKLIIGFNDIANPTNAKNVTVLSVKTDYENSVEVISFENTNEIAIPLSTTSDTTKYLFKRSIINGTDTINNIDKLMFVYQRKDSYVNRACGFNTEYFNLEADLEPEGNENWIQEIIVKRDTVNDENSAHITLLH</sequence>
<gene>
    <name evidence="1" type="ORF">ESV24_14365</name>
</gene>
<dbReference type="Pfam" id="PF20050">
    <property type="entry name" value="DUF6452"/>
    <property type="match status" value="1"/>
</dbReference>
<name>A0A5C6YLL5_9FLAO</name>
<dbReference type="InterPro" id="IPR045607">
    <property type="entry name" value="DUF6452"/>
</dbReference>
<dbReference type="Proteomes" id="UP000321945">
    <property type="component" value="Unassembled WGS sequence"/>
</dbReference>
<organism evidence="1 2">
    <name type="scientific">Aequorivita lipolytica</name>
    <dbReference type="NCBI Taxonomy" id="153267"/>
    <lineage>
        <taxon>Bacteria</taxon>
        <taxon>Pseudomonadati</taxon>
        <taxon>Bacteroidota</taxon>
        <taxon>Flavobacteriia</taxon>
        <taxon>Flavobacteriales</taxon>
        <taxon>Flavobacteriaceae</taxon>
        <taxon>Aequorivita</taxon>
    </lineage>
</organism>